<evidence type="ECO:0000313" key="1">
    <source>
        <dbReference type="EMBL" id="VYS62449.1"/>
    </source>
</evidence>
<dbReference type="PANTHER" id="PTHR37748:SF1">
    <property type="entry name" value="PROTEIN, PUTATIVE-RELATED"/>
    <property type="match status" value="1"/>
</dbReference>
<dbReference type="Proteomes" id="UP000426265">
    <property type="component" value="Unassembled WGS sequence"/>
</dbReference>
<name>A0A654FNM9_ARATH</name>
<reference evidence="1 2" key="1">
    <citation type="submission" date="2019-11" db="EMBL/GenBank/DDBJ databases">
        <authorList>
            <person name="Jiao W.-B."/>
            <person name="Schneeberger K."/>
        </authorList>
    </citation>
    <scope>NUCLEOTIDE SEQUENCE [LARGE SCALE GENOMIC DNA]</scope>
    <source>
        <strain evidence="2">cv. An-1</strain>
    </source>
</reference>
<proteinExistence type="predicted"/>
<gene>
    <name evidence="1" type="ORF">AN1_LOCUS17876</name>
</gene>
<sequence>MSLFTPFLACFVQKSDSRVNTTDTNLKILPFKKPKSKTKSPRAPTIVVSYFPIVSNLSRL</sequence>
<dbReference type="PANTHER" id="PTHR37748">
    <property type="entry name" value="PROTEIN, PUTATIVE-RELATED"/>
    <property type="match status" value="1"/>
</dbReference>
<accession>A0A654FNM9</accession>
<dbReference type="EMBL" id="CACRSJ010000109">
    <property type="protein sequence ID" value="VYS62449.1"/>
    <property type="molecule type" value="Genomic_DNA"/>
</dbReference>
<organism evidence="1 2">
    <name type="scientific">Arabidopsis thaliana</name>
    <name type="common">Mouse-ear cress</name>
    <dbReference type="NCBI Taxonomy" id="3702"/>
    <lineage>
        <taxon>Eukaryota</taxon>
        <taxon>Viridiplantae</taxon>
        <taxon>Streptophyta</taxon>
        <taxon>Embryophyta</taxon>
        <taxon>Tracheophyta</taxon>
        <taxon>Spermatophyta</taxon>
        <taxon>Magnoliopsida</taxon>
        <taxon>eudicotyledons</taxon>
        <taxon>Gunneridae</taxon>
        <taxon>Pentapetalae</taxon>
        <taxon>rosids</taxon>
        <taxon>malvids</taxon>
        <taxon>Brassicales</taxon>
        <taxon>Brassicaceae</taxon>
        <taxon>Camelineae</taxon>
        <taxon>Arabidopsis</taxon>
    </lineage>
</organism>
<evidence type="ECO:0000313" key="2">
    <source>
        <dbReference type="Proteomes" id="UP000426265"/>
    </source>
</evidence>
<protein>
    <submittedName>
        <fullName evidence="1">Uncharacterized protein</fullName>
    </submittedName>
</protein>
<dbReference type="AlphaFoldDB" id="A0A654FNM9"/>
<dbReference type="ExpressionAtlas" id="A0A654FNM9">
    <property type="expression patterns" value="baseline and differential"/>
</dbReference>